<sequence>MLFSFADMESFPCYSFQSLAEVALIGKEFQCIPFTTFTVCNAESGPANRSNFKQWTFSTIENHEGADSKLIQGDSFRT</sequence>
<evidence type="ECO:0000313" key="1">
    <source>
        <dbReference type="EMBL" id="KAG6756039.1"/>
    </source>
</evidence>
<organism evidence="1 2">
    <name type="scientific">Populus tomentosa</name>
    <name type="common">Chinese white poplar</name>
    <dbReference type="NCBI Taxonomy" id="118781"/>
    <lineage>
        <taxon>Eukaryota</taxon>
        <taxon>Viridiplantae</taxon>
        <taxon>Streptophyta</taxon>
        <taxon>Embryophyta</taxon>
        <taxon>Tracheophyta</taxon>
        <taxon>Spermatophyta</taxon>
        <taxon>Magnoliopsida</taxon>
        <taxon>eudicotyledons</taxon>
        <taxon>Gunneridae</taxon>
        <taxon>Pentapetalae</taxon>
        <taxon>rosids</taxon>
        <taxon>fabids</taxon>
        <taxon>Malpighiales</taxon>
        <taxon>Salicaceae</taxon>
        <taxon>Saliceae</taxon>
        <taxon>Populus</taxon>
    </lineage>
</organism>
<dbReference type="AlphaFoldDB" id="A0A8X8CJI9"/>
<keyword evidence="2" id="KW-1185">Reference proteome</keyword>
<proteinExistence type="predicted"/>
<dbReference type="Proteomes" id="UP000886885">
    <property type="component" value="Chromosome 11A"/>
</dbReference>
<reference evidence="1" key="1">
    <citation type="journal article" date="2020" name="bioRxiv">
        <title>Hybrid origin of Populus tomentosa Carr. identified through genome sequencing and phylogenomic analysis.</title>
        <authorList>
            <person name="An X."/>
            <person name="Gao K."/>
            <person name="Chen Z."/>
            <person name="Li J."/>
            <person name="Yang X."/>
            <person name="Yang X."/>
            <person name="Zhou J."/>
            <person name="Guo T."/>
            <person name="Zhao T."/>
            <person name="Huang S."/>
            <person name="Miao D."/>
            <person name="Khan W.U."/>
            <person name="Rao P."/>
            <person name="Ye M."/>
            <person name="Lei B."/>
            <person name="Liao W."/>
            <person name="Wang J."/>
            <person name="Ji L."/>
            <person name="Li Y."/>
            <person name="Guo B."/>
            <person name="Mustafa N.S."/>
            <person name="Li S."/>
            <person name="Yun Q."/>
            <person name="Keller S.R."/>
            <person name="Mao J."/>
            <person name="Zhang R."/>
            <person name="Strauss S.H."/>
        </authorList>
    </citation>
    <scope>NUCLEOTIDE SEQUENCE</scope>
    <source>
        <strain evidence="1">GM15</strain>
        <tissue evidence="1">Leaf</tissue>
    </source>
</reference>
<accession>A0A8X8CJI9</accession>
<gene>
    <name evidence="1" type="ORF">POTOM_039456</name>
</gene>
<comment type="caution">
    <text evidence="1">The sequence shown here is derived from an EMBL/GenBank/DDBJ whole genome shotgun (WGS) entry which is preliminary data.</text>
</comment>
<dbReference type="EMBL" id="JAAWWB010000021">
    <property type="protein sequence ID" value="KAG6756039.1"/>
    <property type="molecule type" value="Genomic_DNA"/>
</dbReference>
<name>A0A8X8CJI9_POPTO</name>
<evidence type="ECO:0000313" key="2">
    <source>
        <dbReference type="Proteomes" id="UP000886885"/>
    </source>
</evidence>
<protein>
    <submittedName>
        <fullName evidence="1">Uncharacterized protein</fullName>
    </submittedName>
</protein>